<name>A0A1R1XYJ3_9FUNG</name>
<evidence type="ECO:0000313" key="1">
    <source>
        <dbReference type="EMBL" id="OMJ19639.1"/>
    </source>
</evidence>
<dbReference type="OrthoDB" id="10284893at2759"/>
<accession>A0A1R1XYJ3</accession>
<gene>
    <name evidence="1" type="ORF">AYI69_g6549</name>
</gene>
<organism evidence="1 2">
    <name type="scientific">Smittium culicis</name>
    <dbReference type="NCBI Taxonomy" id="133412"/>
    <lineage>
        <taxon>Eukaryota</taxon>
        <taxon>Fungi</taxon>
        <taxon>Fungi incertae sedis</taxon>
        <taxon>Zoopagomycota</taxon>
        <taxon>Kickxellomycotina</taxon>
        <taxon>Harpellomycetes</taxon>
        <taxon>Harpellales</taxon>
        <taxon>Legeriomycetaceae</taxon>
        <taxon>Smittium</taxon>
    </lineage>
</organism>
<sequence>MKPMSFDVYRSKSQMLERGSFKSYMSNRSRVINASQPGVVGKLEVYNIPREALKIVELSSRMLADHSIITYYSRISDPNNFA</sequence>
<comment type="caution">
    <text evidence="1">The sequence shown here is derived from an EMBL/GenBank/DDBJ whole genome shotgun (WGS) entry which is preliminary data.</text>
</comment>
<protein>
    <submittedName>
        <fullName evidence="1">Uncharacterized protein</fullName>
    </submittedName>
</protein>
<dbReference type="Proteomes" id="UP000187429">
    <property type="component" value="Unassembled WGS sequence"/>
</dbReference>
<proteinExistence type="predicted"/>
<dbReference type="AlphaFoldDB" id="A0A1R1XYJ3"/>
<reference evidence="2" key="1">
    <citation type="submission" date="2017-01" db="EMBL/GenBank/DDBJ databases">
        <authorList>
            <person name="Wang Y."/>
            <person name="White M."/>
            <person name="Kvist S."/>
            <person name="Moncalvo J.-M."/>
        </authorList>
    </citation>
    <scope>NUCLEOTIDE SEQUENCE [LARGE SCALE GENOMIC DNA]</scope>
    <source>
        <strain evidence="2">ID-206-W2</strain>
    </source>
</reference>
<keyword evidence="2" id="KW-1185">Reference proteome</keyword>
<dbReference type="EMBL" id="LSSM01002952">
    <property type="protein sequence ID" value="OMJ19639.1"/>
    <property type="molecule type" value="Genomic_DNA"/>
</dbReference>
<evidence type="ECO:0000313" key="2">
    <source>
        <dbReference type="Proteomes" id="UP000187429"/>
    </source>
</evidence>